<evidence type="ECO:0000256" key="1">
    <source>
        <dbReference type="ARBA" id="ARBA00038158"/>
    </source>
</evidence>
<dbReference type="Proteomes" id="UP001172159">
    <property type="component" value="Unassembled WGS sequence"/>
</dbReference>
<protein>
    <submittedName>
        <fullName evidence="3">S-adenosyl-L-methionine-dependent methyltransferase</fullName>
    </submittedName>
</protein>
<feature type="compositionally biased region" description="Low complexity" evidence="2">
    <location>
        <begin position="17"/>
        <end position="29"/>
    </location>
</feature>
<feature type="region of interest" description="Disordered" evidence="2">
    <location>
        <begin position="1"/>
        <end position="43"/>
    </location>
</feature>
<organism evidence="3 4">
    <name type="scientific">Apiosordaria backusii</name>
    <dbReference type="NCBI Taxonomy" id="314023"/>
    <lineage>
        <taxon>Eukaryota</taxon>
        <taxon>Fungi</taxon>
        <taxon>Dikarya</taxon>
        <taxon>Ascomycota</taxon>
        <taxon>Pezizomycotina</taxon>
        <taxon>Sordariomycetes</taxon>
        <taxon>Sordariomycetidae</taxon>
        <taxon>Sordariales</taxon>
        <taxon>Lasiosphaeriaceae</taxon>
        <taxon>Apiosordaria</taxon>
    </lineage>
</organism>
<evidence type="ECO:0000256" key="2">
    <source>
        <dbReference type="SAM" id="MobiDB-lite"/>
    </source>
</evidence>
<keyword evidence="3" id="KW-0489">Methyltransferase</keyword>
<dbReference type="AlphaFoldDB" id="A0AA39ZPM0"/>
<comment type="similarity">
    <text evidence="1">Belongs to the methyltransferase superfamily. LaeA methyltransferase family.</text>
</comment>
<dbReference type="CDD" id="cd02440">
    <property type="entry name" value="AdoMet_MTases"/>
    <property type="match status" value="1"/>
</dbReference>
<dbReference type="GO" id="GO:0008168">
    <property type="term" value="F:methyltransferase activity"/>
    <property type="evidence" value="ECO:0007669"/>
    <property type="project" value="UniProtKB-KW"/>
</dbReference>
<gene>
    <name evidence="3" type="ORF">B0T21DRAFT_388297</name>
</gene>
<dbReference type="InterPro" id="IPR029063">
    <property type="entry name" value="SAM-dependent_MTases_sf"/>
</dbReference>
<dbReference type="PANTHER" id="PTHR43591:SF10">
    <property type="entry name" value="ABC TRANSMEMBRANE TYPE-1 DOMAIN-CONTAINING PROTEIN-RELATED"/>
    <property type="match status" value="1"/>
</dbReference>
<name>A0AA39ZPM0_9PEZI</name>
<evidence type="ECO:0000313" key="4">
    <source>
        <dbReference type="Proteomes" id="UP001172159"/>
    </source>
</evidence>
<evidence type="ECO:0000313" key="3">
    <source>
        <dbReference type="EMBL" id="KAK0701214.1"/>
    </source>
</evidence>
<proteinExistence type="inferred from homology"/>
<dbReference type="GO" id="GO:0032259">
    <property type="term" value="P:methylation"/>
    <property type="evidence" value="ECO:0007669"/>
    <property type="project" value="UniProtKB-KW"/>
</dbReference>
<accession>A0AA39ZPM0</accession>
<reference evidence="3" key="1">
    <citation type="submission" date="2023-06" db="EMBL/GenBank/DDBJ databases">
        <title>Genome-scale phylogeny and comparative genomics of the fungal order Sordariales.</title>
        <authorList>
            <consortium name="Lawrence Berkeley National Laboratory"/>
            <person name="Hensen N."/>
            <person name="Bonometti L."/>
            <person name="Westerberg I."/>
            <person name="Brannstrom I.O."/>
            <person name="Guillou S."/>
            <person name="Cros-Aarteil S."/>
            <person name="Calhoun S."/>
            <person name="Haridas S."/>
            <person name="Kuo A."/>
            <person name="Mondo S."/>
            <person name="Pangilinan J."/>
            <person name="Riley R."/>
            <person name="Labutti K."/>
            <person name="Andreopoulos B."/>
            <person name="Lipzen A."/>
            <person name="Chen C."/>
            <person name="Yanf M."/>
            <person name="Daum C."/>
            <person name="Ng V."/>
            <person name="Clum A."/>
            <person name="Steindorff A."/>
            <person name="Ohm R."/>
            <person name="Martin F."/>
            <person name="Silar P."/>
            <person name="Natvig D."/>
            <person name="Lalanne C."/>
            <person name="Gautier V."/>
            <person name="Ament-Velasquez S.L."/>
            <person name="Kruys A."/>
            <person name="Hutchinson M.I."/>
            <person name="Powell A.J."/>
            <person name="Barry K."/>
            <person name="Miller A.N."/>
            <person name="Grigoriev I.V."/>
            <person name="Debuchy R."/>
            <person name="Gladieux P."/>
            <person name="Thoren M.H."/>
            <person name="Johannesson H."/>
        </authorList>
    </citation>
    <scope>NUCLEOTIDE SEQUENCE</scope>
    <source>
        <strain evidence="3">CBS 540.89</strain>
    </source>
</reference>
<comment type="caution">
    <text evidence="3">The sequence shown here is derived from an EMBL/GenBank/DDBJ whole genome shotgun (WGS) entry which is preliminary data.</text>
</comment>
<keyword evidence="3" id="KW-0808">Transferase</keyword>
<dbReference type="SUPFAM" id="SSF53335">
    <property type="entry name" value="S-adenosyl-L-methionine-dependent methyltransferases"/>
    <property type="match status" value="1"/>
</dbReference>
<dbReference type="EMBL" id="JAUKTV010000030">
    <property type="protein sequence ID" value="KAK0701214.1"/>
    <property type="molecule type" value="Genomic_DNA"/>
</dbReference>
<dbReference type="Gene3D" id="3.40.50.150">
    <property type="entry name" value="Vaccinia Virus protein VP39"/>
    <property type="match status" value="1"/>
</dbReference>
<sequence>MSSPPEKKFPSSPPKSPSSKKSSSAGSPSEADAGGTATTVEGILPASHWVEQPLNQDDDADSTYDDDAASSTASLTSSIFAYRTLHGRTYHSDRHTDAQYWTPNDDQAMAAGDIIHHLLTLVHDGKLHRAPLDENISRALDVGTGTGIWAIDFADIFTNCEVIGTDLSPIQPSWVPPNLKFELVDALNFPWPFPPNHFDYIHMRYLFGAIPDWNSFIAQAFACTKPGGWVESFEASCVFRSDDGTLLEGSAMDQWGKVFVEAGRTKGKPFDVVGEGLVTVAFREAGFEEVTEWEFKCPIGKWAKDGKLKEIGAYALKATLADVEGWILRTWNQVMGWSEEEVIVYLAHLREQLRDPNVHAYCLMRCVYGRKPLSAA</sequence>
<dbReference type="PANTHER" id="PTHR43591">
    <property type="entry name" value="METHYLTRANSFERASE"/>
    <property type="match status" value="1"/>
</dbReference>
<keyword evidence="4" id="KW-1185">Reference proteome</keyword>
<dbReference type="Pfam" id="PF13489">
    <property type="entry name" value="Methyltransf_23"/>
    <property type="match status" value="1"/>
</dbReference>